<dbReference type="InterPro" id="IPR045338">
    <property type="entry name" value="DUF6535"/>
</dbReference>
<name>A0A165Y6Q0_9AGAM</name>
<evidence type="ECO:0000313" key="4">
    <source>
        <dbReference type="EMBL" id="KZT32936.1"/>
    </source>
</evidence>
<reference evidence="4 5" key="1">
    <citation type="journal article" date="2016" name="Mol. Biol. Evol.">
        <title>Comparative Genomics of Early-Diverging Mushroom-Forming Fungi Provides Insights into the Origins of Lignocellulose Decay Capabilities.</title>
        <authorList>
            <person name="Nagy L.G."/>
            <person name="Riley R."/>
            <person name="Tritt A."/>
            <person name="Adam C."/>
            <person name="Daum C."/>
            <person name="Floudas D."/>
            <person name="Sun H."/>
            <person name="Yadav J.S."/>
            <person name="Pangilinan J."/>
            <person name="Larsson K.H."/>
            <person name="Matsuura K."/>
            <person name="Barry K."/>
            <person name="Labutti K."/>
            <person name="Kuo R."/>
            <person name="Ohm R.A."/>
            <person name="Bhattacharya S.S."/>
            <person name="Shirouzu T."/>
            <person name="Yoshinaga Y."/>
            <person name="Martin F.M."/>
            <person name="Grigoriev I.V."/>
            <person name="Hibbett D.S."/>
        </authorList>
    </citation>
    <scope>NUCLEOTIDE SEQUENCE [LARGE SCALE GENOMIC DNA]</scope>
    <source>
        <strain evidence="4 5">HHB10207 ss-3</strain>
    </source>
</reference>
<keyword evidence="5" id="KW-1185">Reference proteome</keyword>
<dbReference type="Pfam" id="PF20153">
    <property type="entry name" value="DUF6535"/>
    <property type="match status" value="1"/>
</dbReference>
<accession>A0A165Y6Q0</accession>
<feature type="transmembrane region" description="Helical" evidence="2">
    <location>
        <begin position="28"/>
        <end position="49"/>
    </location>
</feature>
<feature type="transmembrane region" description="Helical" evidence="2">
    <location>
        <begin position="85"/>
        <end position="104"/>
    </location>
</feature>
<feature type="domain" description="DUF6535" evidence="3">
    <location>
        <begin position="8"/>
        <end position="165"/>
    </location>
</feature>
<feature type="compositionally biased region" description="Polar residues" evidence="1">
    <location>
        <begin position="624"/>
        <end position="652"/>
    </location>
</feature>
<feature type="transmembrane region" description="Helical" evidence="2">
    <location>
        <begin position="182"/>
        <end position="204"/>
    </location>
</feature>
<gene>
    <name evidence="4" type="ORF">SISSUDRAFT_1054880</name>
</gene>
<feature type="transmembrane region" description="Helical" evidence="2">
    <location>
        <begin position="141"/>
        <end position="162"/>
    </location>
</feature>
<proteinExistence type="predicted"/>
<organism evidence="4 5">
    <name type="scientific">Sistotremastrum suecicum HHB10207 ss-3</name>
    <dbReference type="NCBI Taxonomy" id="1314776"/>
    <lineage>
        <taxon>Eukaryota</taxon>
        <taxon>Fungi</taxon>
        <taxon>Dikarya</taxon>
        <taxon>Basidiomycota</taxon>
        <taxon>Agaricomycotina</taxon>
        <taxon>Agaricomycetes</taxon>
        <taxon>Sistotremastrales</taxon>
        <taxon>Sistotremastraceae</taxon>
        <taxon>Sistotremastrum</taxon>
    </lineage>
</organism>
<feature type="non-terminal residue" evidence="4">
    <location>
        <position position="1"/>
    </location>
</feature>
<dbReference type="AlphaFoldDB" id="A0A165Y6Q0"/>
<dbReference type="Proteomes" id="UP000076798">
    <property type="component" value="Unassembled WGS sequence"/>
</dbReference>
<protein>
    <recommendedName>
        <fullName evidence="3">DUF6535 domain-containing protein</fullName>
    </recommendedName>
</protein>
<sequence>PLESEQMWSAVYEVATTKMKEEADEWKGLMDVSLVFIAIFLAVLTAFLVPAAQNLLPPPSSTSTGSNATSSPPPLPPQSDENVCALYYLALIMAMCNAVLCVIGRQWVSKLLSRPVGKTHRERTMRHEERKRLAYGWIKPLVSLLYWSLLLSIGLFIAGLLYQLRNLSTSFDQTATILEATWSLGICLASGIIALISATALHAIRFDTSPFEGLLSKLMVKMMGLLAQKWDAIAKWRVEVDWTSRSKLLKTYLELIVDANDPKLLDRAVPSFSYTAWVNYGDTKIDLLKRVYDRLMATDTSMRVRETVRAQILRFALHSPRVRPSYSLGYLFMLRPMPVSPVSKPPPSELIEFLLKQAPEAVEFPHFRAEITLTSYREHNDDLQGIELDSLEKCIARMLCAYDRSGPVGDRIDIYRKAFDHCNELLDTGKQDVVARIFSHAGRRSIVRSFLGCQEDTPVLYHYVSMPLFIVRDHHQDVLVWINEFLRHPPRRTLCPEYTENLLYLISPHGLSFPLDADFSPVIQHISKTTNLTIILTLRGKILDYLEGCNLSSLSNPSGVLSFIASRLTPYYFLMERMVLSNDEETCERARQLVARMAALGHIPLPPYARPPFGDSSAFEQRPRNGSDSPRTISLSFDESDTSRSPAASSLHLQIEAAD</sequence>
<keyword evidence="2" id="KW-0812">Transmembrane</keyword>
<keyword evidence="2" id="KW-1133">Transmembrane helix</keyword>
<dbReference type="EMBL" id="KV428282">
    <property type="protein sequence ID" value="KZT32936.1"/>
    <property type="molecule type" value="Genomic_DNA"/>
</dbReference>
<feature type="region of interest" description="Disordered" evidence="1">
    <location>
        <begin position="614"/>
        <end position="659"/>
    </location>
</feature>
<dbReference type="STRING" id="1314776.A0A165Y6Q0"/>
<evidence type="ECO:0000256" key="1">
    <source>
        <dbReference type="SAM" id="MobiDB-lite"/>
    </source>
</evidence>
<evidence type="ECO:0000256" key="2">
    <source>
        <dbReference type="SAM" id="Phobius"/>
    </source>
</evidence>
<keyword evidence="2" id="KW-0472">Membrane</keyword>
<evidence type="ECO:0000313" key="5">
    <source>
        <dbReference type="Proteomes" id="UP000076798"/>
    </source>
</evidence>
<evidence type="ECO:0000259" key="3">
    <source>
        <dbReference type="Pfam" id="PF20153"/>
    </source>
</evidence>